<dbReference type="EMBL" id="KK106480">
    <property type="protein sequence ID" value="KIY91614.1"/>
    <property type="molecule type" value="Genomic_DNA"/>
</dbReference>
<dbReference type="SUPFAM" id="SSF57850">
    <property type="entry name" value="RING/U-box"/>
    <property type="match status" value="1"/>
</dbReference>
<organism evidence="2 3">
    <name type="scientific">Monoraphidium neglectum</name>
    <dbReference type="NCBI Taxonomy" id="145388"/>
    <lineage>
        <taxon>Eukaryota</taxon>
        <taxon>Viridiplantae</taxon>
        <taxon>Chlorophyta</taxon>
        <taxon>core chlorophytes</taxon>
        <taxon>Chlorophyceae</taxon>
        <taxon>CS clade</taxon>
        <taxon>Sphaeropleales</taxon>
        <taxon>Selenastraceae</taxon>
        <taxon>Monoraphidium</taxon>
    </lineage>
</organism>
<feature type="compositionally biased region" description="Acidic residues" evidence="1">
    <location>
        <begin position="283"/>
        <end position="307"/>
    </location>
</feature>
<feature type="region of interest" description="Disordered" evidence="1">
    <location>
        <begin position="279"/>
        <end position="338"/>
    </location>
</feature>
<dbReference type="AlphaFoldDB" id="A0A0D2LHW9"/>
<evidence type="ECO:0000256" key="1">
    <source>
        <dbReference type="SAM" id="MobiDB-lite"/>
    </source>
</evidence>
<gene>
    <name evidence="2" type="ORF">MNEG_16350</name>
</gene>
<evidence type="ECO:0000313" key="2">
    <source>
        <dbReference type="EMBL" id="KIY91614.1"/>
    </source>
</evidence>
<dbReference type="GO" id="GO:0061630">
    <property type="term" value="F:ubiquitin protein ligase activity"/>
    <property type="evidence" value="ECO:0007669"/>
    <property type="project" value="InterPro"/>
</dbReference>
<feature type="region of interest" description="Disordered" evidence="1">
    <location>
        <begin position="185"/>
        <end position="221"/>
    </location>
</feature>
<reference evidence="2 3" key="1">
    <citation type="journal article" date="2013" name="BMC Genomics">
        <title>Reconstruction of the lipid metabolism for the microalga Monoraphidium neglectum from its genome sequence reveals characteristics suitable for biofuel production.</title>
        <authorList>
            <person name="Bogen C."/>
            <person name="Al-Dilaimi A."/>
            <person name="Albersmeier A."/>
            <person name="Wichmann J."/>
            <person name="Grundmann M."/>
            <person name="Rupp O."/>
            <person name="Lauersen K.J."/>
            <person name="Blifernez-Klassen O."/>
            <person name="Kalinowski J."/>
            <person name="Goesmann A."/>
            <person name="Mussgnug J.H."/>
            <person name="Kruse O."/>
        </authorList>
    </citation>
    <scope>NUCLEOTIDE SEQUENCE [LARGE SCALE GENOMIC DNA]</scope>
    <source>
        <strain evidence="2 3">SAG 48.87</strain>
    </source>
</reference>
<dbReference type="GeneID" id="25734101"/>
<dbReference type="Gene3D" id="3.30.40.10">
    <property type="entry name" value="Zinc/RING finger domain, C3HC4 (zinc finger)"/>
    <property type="match status" value="1"/>
</dbReference>
<dbReference type="KEGG" id="mng:MNEG_16350"/>
<dbReference type="STRING" id="145388.A0A0D2LHW9"/>
<feature type="compositionally biased region" description="Basic and acidic residues" evidence="1">
    <location>
        <begin position="199"/>
        <end position="211"/>
    </location>
</feature>
<evidence type="ECO:0008006" key="4">
    <source>
        <dbReference type="Google" id="ProtNLM"/>
    </source>
</evidence>
<dbReference type="PANTHER" id="PTHR21540">
    <property type="entry name" value="RING FINGER AND SWIM DOMAIN-CONTAINING PROTEIN 2"/>
    <property type="match status" value="1"/>
</dbReference>
<proteinExistence type="predicted"/>
<dbReference type="PANTHER" id="PTHR21540:SF0">
    <property type="entry name" value="PHD FAMILY PROTEIN"/>
    <property type="match status" value="1"/>
</dbReference>
<dbReference type="InterPro" id="IPR013083">
    <property type="entry name" value="Znf_RING/FYVE/PHD"/>
</dbReference>
<dbReference type="InterPro" id="IPR039903">
    <property type="entry name" value="Zswim2"/>
</dbReference>
<dbReference type="OrthoDB" id="2122982at2759"/>
<dbReference type="RefSeq" id="XP_013890634.1">
    <property type="nucleotide sequence ID" value="XM_014035180.1"/>
</dbReference>
<sequence>MLRNGVMASAEARAEYTRMAGATASSLAADGGAVRGGGSCSGAVRKKVDGCCPICFNEMVAGAASTSWCAACGNNLHTLCMHRLADAVRKRRERLACCFCRADWEAGDLEPVNLRDFSKAHREADLSFNTRYPGYRGQVGGSYRRTPGAVEKQPTWHDGGGVKGADAPAKATAAKVIKIDCSSDEDGDGGLHGMDDDEGRDHCSDEQECAGHGHSNGNQTGDLDTASGCRGIGCSLGADEGLQRRGNEVARGSGLDVIDESDDEVAIVGEVFRACNGQMESGASEEEADEEDGEVDVSDWEVSEQEMAESGGAGSEGLGSEDEDESQDFGSEGRSDDF</sequence>
<evidence type="ECO:0000313" key="3">
    <source>
        <dbReference type="Proteomes" id="UP000054498"/>
    </source>
</evidence>
<feature type="region of interest" description="Disordered" evidence="1">
    <location>
        <begin position="142"/>
        <end position="165"/>
    </location>
</feature>
<accession>A0A0D2LHW9</accession>
<protein>
    <recommendedName>
        <fullName evidence="4">RING-type domain-containing protein</fullName>
    </recommendedName>
</protein>
<dbReference type="Proteomes" id="UP000054498">
    <property type="component" value="Unassembled WGS sequence"/>
</dbReference>
<keyword evidence="3" id="KW-1185">Reference proteome</keyword>
<name>A0A0D2LHW9_9CHLO</name>